<name>A0AA41VV53_PAPNU</name>
<evidence type="ECO:0000256" key="1">
    <source>
        <dbReference type="SAM" id="MobiDB-lite"/>
    </source>
</evidence>
<feature type="region of interest" description="Disordered" evidence="1">
    <location>
        <begin position="54"/>
        <end position="76"/>
    </location>
</feature>
<evidence type="ECO:0000313" key="3">
    <source>
        <dbReference type="Proteomes" id="UP001177140"/>
    </source>
</evidence>
<evidence type="ECO:0000313" key="2">
    <source>
        <dbReference type="EMBL" id="MCL7047987.1"/>
    </source>
</evidence>
<accession>A0AA41VV53</accession>
<proteinExistence type="predicted"/>
<organism evidence="2 3">
    <name type="scientific">Papaver nudicaule</name>
    <name type="common">Iceland poppy</name>
    <dbReference type="NCBI Taxonomy" id="74823"/>
    <lineage>
        <taxon>Eukaryota</taxon>
        <taxon>Viridiplantae</taxon>
        <taxon>Streptophyta</taxon>
        <taxon>Embryophyta</taxon>
        <taxon>Tracheophyta</taxon>
        <taxon>Spermatophyta</taxon>
        <taxon>Magnoliopsida</taxon>
        <taxon>Ranunculales</taxon>
        <taxon>Papaveraceae</taxon>
        <taxon>Papaveroideae</taxon>
        <taxon>Papaver</taxon>
    </lineage>
</organism>
<dbReference type="EMBL" id="JAJJMA010299519">
    <property type="protein sequence ID" value="MCL7047987.1"/>
    <property type="molecule type" value="Genomic_DNA"/>
</dbReference>
<keyword evidence="3" id="KW-1185">Reference proteome</keyword>
<dbReference type="Proteomes" id="UP001177140">
    <property type="component" value="Unassembled WGS sequence"/>
</dbReference>
<reference evidence="2" key="1">
    <citation type="submission" date="2022-03" db="EMBL/GenBank/DDBJ databases">
        <title>A functionally conserved STORR gene fusion in Papaver species that diverged 16.8 million years ago.</title>
        <authorList>
            <person name="Catania T."/>
        </authorList>
    </citation>
    <scope>NUCLEOTIDE SEQUENCE</scope>
    <source>
        <strain evidence="2">S-191538</strain>
    </source>
</reference>
<dbReference type="AlphaFoldDB" id="A0AA41VV53"/>
<protein>
    <submittedName>
        <fullName evidence="2">Uncharacterized protein</fullName>
    </submittedName>
</protein>
<sequence length="76" mass="9103">MQEKARIRMMQQNDTNKSESYWNDLWRKPATYETSAEEVQERAKRAAAAARRWREYSRKGADRPPVYKLPKSINKE</sequence>
<feature type="compositionally biased region" description="Polar residues" evidence="1">
    <location>
        <begin position="10"/>
        <end position="21"/>
    </location>
</feature>
<feature type="region of interest" description="Disordered" evidence="1">
    <location>
        <begin position="1"/>
        <end position="22"/>
    </location>
</feature>
<gene>
    <name evidence="2" type="ORF">MKW94_015900</name>
</gene>
<comment type="caution">
    <text evidence="2">The sequence shown here is derived from an EMBL/GenBank/DDBJ whole genome shotgun (WGS) entry which is preliminary data.</text>
</comment>